<dbReference type="AlphaFoldDB" id="A0A6S6U050"/>
<organism evidence="1">
    <name type="scientific">uncultured Sulfurovum sp</name>
    <dbReference type="NCBI Taxonomy" id="269237"/>
    <lineage>
        <taxon>Bacteria</taxon>
        <taxon>Pseudomonadati</taxon>
        <taxon>Campylobacterota</taxon>
        <taxon>Epsilonproteobacteria</taxon>
        <taxon>Campylobacterales</taxon>
        <taxon>Sulfurovaceae</taxon>
        <taxon>Sulfurovum</taxon>
        <taxon>environmental samples</taxon>
    </lineage>
</organism>
<dbReference type="Pfam" id="PF14903">
    <property type="entry name" value="WG_beta_rep"/>
    <property type="match status" value="2"/>
</dbReference>
<dbReference type="PANTHER" id="PTHR37841:SF1">
    <property type="entry name" value="DUF3298 DOMAIN-CONTAINING PROTEIN"/>
    <property type="match status" value="1"/>
</dbReference>
<dbReference type="InterPro" id="IPR032774">
    <property type="entry name" value="WG_beta_rep"/>
</dbReference>
<evidence type="ECO:0008006" key="2">
    <source>
        <dbReference type="Google" id="ProtNLM"/>
    </source>
</evidence>
<name>A0A6S6U050_9BACT</name>
<gene>
    <name evidence="1" type="ORF">HELGO_WM20810</name>
</gene>
<sequence>MWLMHYKFIKIFLLLFMLLILVSCNSITDPIATECSYVAKVSQENLEPQLKRQGICGEFFDEDTLLIYSKHFDKMDFGEDNLTSLYTNNGIFYVSKLGKVKRTFLFDNGADYFEEGLTRILKEKKFGFMDKKLKVVIIPQYDFAFPFQNAKAVVCNGCKQKKEEHKEYMQIVGGKWGAIDKQGSIIIPMVYDSKEIYQTLAK</sequence>
<dbReference type="PANTHER" id="PTHR37841">
    <property type="entry name" value="GLR2918 PROTEIN"/>
    <property type="match status" value="1"/>
</dbReference>
<protein>
    <recommendedName>
        <fullName evidence="2">WG repeat-containing protein</fullName>
    </recommendedName>
</protein>
<accession>A0A6S6U050</accession>
<reference evidence="1" key="1">
    <citation type="submission" date="2020-01" db="EMBL/GenBank/DDBJ databases">
        <authorList>
            <person name="Meier V. D."/>
            <person name="Meier V D."/>
        </authorList>
    </citation>
    <scope>NUCLEOTIDE SEQUENCE</scope>
    <source>
        <strain evidence="1">HLG_WM_MAG_02</strain>
    </source>
</reference>
<proteinExistence type="predicted"/>
<dbReference type="PROSITE" id="PS51257">
    <property type="entry name" value="PROKAR_LIPOPROTEIN"/>
    <property type="match status" value="1"/>
</dbReference>
<dbReference type="EMBL" id="CACVAZ010000152">
    <property type="protein sequence ID" value="CAA6822490.1"/>
    <property type="molecule type" value="Genomic_DNA"/>
</dbReference>
<evidence type="ECO:0000313" key="1">
    <source>
        <dbReference type="EMBL" id="CAA6822490.1"/>
    </source>
</evidence>